<dbReference type="PANTHER" id="PTHR11851:SF49">
    <property type="entry name" value="MITOCHONDRIAL-PROCESSING PEPTIDASE SUBUNIT ALPHA"/>
    <property type="match status" value="1"/>
</dbReference>
<dbReference type="EMBL" id="RJTM01000120">
    <property type="protein sequence ID" value="RNL81916.1"/>
    <property type="molecule type" value="Genomic_DNA"/>
</dbReference>
<dbReference type="OrthoDB" id="9811314at2"/>
<dbReference type="InterPro" id="IPR011249">
    <property type="entry name" value="Metalloenz_LuxS/M16"/>
</dbReference>
<dbReference type="Gene3D" id="2.50.20.10">
    <property type="entry name" value="Lipoprotein localisation LolA/LolB/LppX"/>
    <property type="match status" value="1"/>
</dbReference>
<gene>
    <name evidence="3" type="ORF">ED312_18020</name>
</gene>
<dbReference type="RefSeq" id="WP_123217470.1">
    <property type="nucleotide sequence ID" value="NZ_RJTM01000120.1"/>
</dbReference>
<feature type="domain" description="Peptidase M16 C-terminal" evidence="2">
    <location>
        <begin position="196"/>
        <end position="374"/>
    </location>
</feature>
<sequence length="688" mass="76038">MKKFIFTLFFICAIATQAQIDRSRQPQPGPAPEIYLGTPNTFELENGLKVIVVENHKLPRVSYTLAIDNPPFTEGTKAGVSSLTGSMLGKGSIHLDKDTFNEEVDYMGASMVFGSGSAHASGLAKYAERILQLMADAALYPDFKEDEFRKEKDLLLEGLKADEKSVTATAQRVEAALAYGKGSPQGEFITKETVNNVSLQDIKNFYGNYFVPENAYLVVVGDVKFADIRRQAEKYFKAWKKSAPPVVVFPDPSDAQYTQINLVNMPNAVQSEIAVENLVNLKMSDPDYFPAMLANKILGGGAEARLFLNLREDKGYTYGAYSRIGADIKTTSRFRASASVRNEVTDSAVVAFLSEIDRITTEKVSTQELVVAKADYVGNFVMALEEPETIARYALLTETQKLPEDFYQTYLEKINAVTGDQVLVAAKKYFKGNNARIVVTGKAGDIAKNLEKVEYKGKKVPVFYFDKYANPAKKPEEKAIAADVTLKSVLDKYIQVIGGEEKLHSVKSIFSKATGAIQGMTLEIVAKNTADGKVVSETFMMGTTLSKQVFNGETGYMVQQGQRKEMEGEMLTSAKENAYPFPELKLRNKEGVTLEGIEEVDGRDAYVVKNGKTRLYFDIGSGLKISRVSTTEIKGQPLTQTFKFGDYRDVEGVKIPFKTTFDTGTGMQMELTTTEVKFNEGVTDADFE</sequence>
<dbReference type="PANTHER" id="PTHR11851">
    <property type="entry name" value="METALLOPROTEASE"/>
    <property type="match status" value="1"/>
</dbReference>
<keyword evidence="4" id="KW-1185">Reference proteome</keyword>
<comment type="similarity">
    <text evidence="1">Belongs to the peptidase M16 family.</text>
</comment>
<dbReference type="Proteomes" id="UP000267469">
    <property type="component" value="Unassembled WGS sequence"/>
</dbReference>
<evidence type="ECO:0000313" key="4">
    <source>
        <dbReference type="Proteomes" id="UP000267469"/>
    </source>
</evidence>
<name>A0A3N0E281_SINP1</name>
<dbReference type="InterPro" id="IPR007863">
    <property type="entry name" value="Peptidase_M16_C"/>
</dbReference>
<accession>A0A3N0E281</accession>
<protein>
    <submittedName>
        <fullName evidence="3">Insulinase family protein</fullName>
    </submittedName>
</protein>
<reference evidence="3 4" key="1">
    <citation type="submission" date="2018-10" db="EMBL/GenBank/DDBJ databases">
        <title>Sinomicrobium pectinilyticum sp. nov., a pectinase-producing bacterium isolated from alkaline and saline soil, and emended description of the genus Sinomicrobium.</title>
        <authorList>
            <person name="Cheng B."/>
            <person name="Li C."/>
            <person name="Lai Q."/>
            <person name="Du M."/>
            <person name="Shao Z."/>
            <person name="Xu P."/>
            <person name="Yang C."/>
        </authorList>
    </citation>
    <scope>NUCLEOTIDE SEQUENCE [LARGE SCALE GENOMIC DNA]</scope>
    <source>
        <strain evidence="3 4">5DNS001</strain>
    </source>
</reference>
<dbReference type="AlphaFoldDB" id="A0A3N0E281"/>
<dbReference type="InterPro" id="IPR050361">
    <property type="entry name" value="MPP/UQCRC_Complex"/>
</dbReference>
<evidence type="ECO:0000256" key="1">
    <source>
        <dbReference type="ARBA" id="ARBA00007261"/>
    </source>
</evidence>
<evidence type="ECO:0000313" key="3">
    <source>
        <dbReference type="EMBL" id="RNL81916.1"/>
    </source>
</evidence>
<evidence type="ECO:0000259" key="2">
    <source>
        <dbReference type="Pfam" id="PF05193"/>
    </source>
</evidence>
<organism evidence="3 4">
    <name type="scientific">Sinomicrobium pectinilyticum</name>
    <dbReference type="NCBI Taxonomy" id="1084421"/>
    <lineage>
        <taxon>Bacteria</taxon>
        <taxon>Pseudomonadati</taxon>
        <taxon>Bacteroidota</taxon>
        <taxon>Flavobacteriia</taxon>
        <taxon>Flavobacteriales</taxon>
        <taxon>Flavobacteriaceae</taxon>
        <taxon>Sinomicrobium</taxon>
    </lineage>
</organism>
<dbReference type="SUPFAM" id="SSF63411">
    <property type="entry name" value="LuxS/MPP-like metallohydrolase"/>
    <property type="match status" value="2"/>
</dbReference>
<dbReference type="Pfam" id="PF05193">
    <property type="entry name" value="Peptidase_M16_C"/>
    <property type="match status" value="1"/>
</dbReference>
<comment type="caution">
    <text evidence="3">The sequence shown here is derived from an EMBL/GenBank/DDBJ whole genome shotgun (WGS) entry which is preliminary data.</text>
</comment>
<proteinExistence type="inferred from homology"/>
<dbReference type="GO" id="GO:0046872">
    <property type="term" value="F:metal ion binding"/>
    <property type="evidence" value="ECO:0007669"/>
    <property type="project" value="InterPro"/>
</dbReference>
<dbReference type="Gene3D" id="3.30.830.10">
    <property type="entry name" value="Metalloenzyme, LuxS/M16 peptidase-like"/>
    <property type="match status" value="2"/>
</dbReference>